<name>A0A9D4I067_DREPO</name>
<evidence type="ECO:0000256" key="1">
    <source>
        <dbReference type="SAM" id="MobiDB-lite"/>
    </source>
</evidence>
<organism evidence="2 3">
    <name type="scientific">Dreissena polymorpha</name>
    <name type="common">Zebra mussel</name>
    <name type="synonym">Mytilus polymorpha</name>
    <dbReference type="NCBI Taxonomy" id="45954"/>
    <lineage>
        <taxon>Eukaryota</taxon>
        <taxon>Metazoa</taxon>
        <taxon>Spiralia</taxon>
        <taxon>Lophotrochozoa</taxon>
        <taxon>Mollusca</taxon>
        <taxon>Bivalvia</taxon>
        <taxon>Autobranchia</taxon>
        <taxon>Heteroconchia</taxon>
        <taxon>Euheterodonta</taxon>
        <taxon>Imparidentia</taxon>
        <taxon>Neoheterodontei</taxon>
        <taxon>Myida</taxon>
        <taxon>Dreissenoidea</taxon>
        <taxon>Dreissenidae</taxon>
        <taxon>Dreissena</taxon>
    </lineage>
</organism>
<accession>A0A9D4I067</accession>
<feature type="region of interest" description="Disordered" evidence="1">
    <location>
        <begin position="38"/>
        <end position="63"/>
    </location>
</feature>
<reference evidence="2" key="1">
    <citation type="journal article" date="2019" name="bioRxiv">
        <title>The Genome of the Zebra Mussel, Dreissena polymorpha: A Resource for Invasive Species Research.</title>
        <authorList>
            <person name="McCartney M.A."/>
            <person name="Auch B."/>
            <person name="Kono T."/>
            <person name="Mallez S."/>
            <person name="Zhang Y."/>
            <person name="Obille A."/>
            <person name="Becker A."/>
            <person name="Abrahante J.E."/>
            <person name="Garbe J."/>
            <person name="Badalamenti J.P."/>
            <person name="Herman A."/>
            <person name="Mangelson H."/>
            <person name="Liachko I."/>
            <person name="Sullivan S."/>
            <person name="Sone E.D."/>
            <person name="Koren S."/>
            <person name="Silverstein K.A.T."/>
            <person name="Beckman K.B."/>
            <person name="Gohl D.M."/>
        </authorList>
    </citation>
    <scope>NUCLEOTIDE SEQUENCE</scope>
    <source>
        <strain evidence="2">Duluth1</strain>
        <tissue evidence="2">Whole animal</tissue>
    </source>
</reference>
<protein>
    <submittedName>
        <fullName evidence="2">Uncharacterized protein</fullName>
    </submittedName>
</protein>
<feature type="compositionally biased region" description="Basic residues" evidence="1">
    <location>
        <begin position="38"/>
        <end position="47"/>
    </location>
</feature>
<sequence length="93" mass="11272">MEGWTSPLKKRSWPVFFAIEIHTNWTEYRGVWKAHSRRRTGRQKRVNRPLQQPPAACRNTPHLQLSPRSHVPVAYRTGMYYLRYSWSRMFLQE</sequence>
<evidence type="ECO:0000313" key="2">
    <source>
        <dbReference type="EMBL" id="KAH3737441.1"/>
    </source>
</evidence>
<proteinExistence type="predicted"/>
<evidence type="ECO:0000313" key="3">
    <source>
        <dbReference type="Proteomes" id="UP000828390"/>
    </source>
</evidence>
<keyword evidence="3" id="KW-1185">Reference proteome</keyword>
<dbReference type="AlphaFoldDB" id="A0A9D4I067"/>
<dbReference type="Proteomes" id="UP000828390">
    <property type="component" value="Unassembled WGS sequence"/>
</dbReference>
<reference evidence="2" key="2">
    <citation type="submission" date="2020-11" db="EMBL/GenBank/DDBJ databases">
        <authorList>
            <person name="McCartney M.A."/>
            <person name="Auch B."/>
            <person name="Kono T."/>
            <person name="Mallez S."/>
            <person name="Becker A."/>
            <person name="Gohl D.M."/>
            <person name="Silverstein K.A.T."/>
            <person name="Koren S."/>
            <person name="Bechman K.B."/>
            <person name="Herman A."/>
            <person name="Abrahante J.E."/>
            <person name="Garbe J."/>
        </authorList>
    </citation>
    <scope>NUCLEOTIDE SEQUENCE</scope>
    <source>
        <strain evidence="2">Duluth1</strain>
        <tissue evidence="2">Whole animal</tissue>
    </source>
</reference>
<gene>
    <name evidence="2" type="ORF">DPMN_044034</name>
</gene>
<comment type="caution">
    <text evidence="2">The sequence shown here is derived from an EMBL/GenBank/DDBJ whole genome shotgun (WGS) entry which is preliminary data.</text>
</comment>
<dbReference type="EMBL" id="JAIWYP010000011">
    <property type="protein sequence ID" value="KAH3737441.1"/>
    <property type="molecule type" value="Genomic_DNA"/>
</dbReference>